<dbReference type="AlphaFoldDB" id="A0AAE3M6U8"/>
<gene>
    <name evidence="1" type="ORF">OM075_16715</name>
</gene>
<keyword evidence="2" id="KW-1185">Reference proteome</keyword>
<accession>A0AAE3M6U8</accession>
<dbReference type="Proteomes" id="UP001209229">
    <property type="component" value="Unassembled WGS sequence"/>
</dbReference>
<sequence length="289" mass="32592">MLSNHWSYQFLNHTTFILGNGKNAGKTTFMNLALSYIRKEVTPTFLSVGIDGEIRDLIDGRSKPQISTFPHDIVVTSLAMIKKSDGQFKLLKAFPFYTTLGQIVIAQNLRSGKIELVGPENNNQLTCIINYLRNELNCKTIVIDGAANRKTPLSSFKNAGFFYVISINKRTLAKALETCKLLALSSSLKSNSNYDTIARTYQLKGALTSSKITEIPEDIACLEVDNFTSIFLNYKQIIQLQKQVIIRVQTIYNLNGFVVILKEIESTEFIERYNQEHINAELIINPYAC</sequence>
<protein>
    <submittedName>
        <fullName evidence="1">Uncharacterized protein</fullName>
    </submittedName>
</protein>
<evidence type="ECO:0000313" key="1">
    <source>
        <dbReference type="EMBL" id="MCW3788122.1"/>
    </source>
</evidence>
<reference evidence="1" key="1">
    <citation type="submission" date="2022-10" db="EMBL/GenBank/DDBJ databases">
        <authorList>
            <person name="Yu W.X."/>
        </authorList>
    </citation>
    <scope>NUCLEOTIDE SEQUENCE</scope>
    <source>
        <strain evidence="1">AAT</strain>
    </source>
</reference>
<dbReference type="RefSeq" id="WP_301191682.1">
    <property type="nucleotide sequence ID" value="NZ_JAPDPJ010000044.1"/>
</dbReference>
<name>A0AAE3M6U8_9BACT</name>
<comment type="caution">
    <text evidence="1">The sequence shown here is derived from an EMBL/GenBank/DDBJ whole genome shotgun (WGS) entry which is preliminary data.</text>
</comment>
<organism evidence="1 2">
    <name type="scientific">Plebeiibacterium sediminum</name>
    <dbReference type="NCBI Taxonomy" id="2992112"/>
    <lineage>
        <taxon>Bacteria</taxon>
        <taxon>Pseudomonadati</taxon>
        <taxon>Bacteroidota</taxon>
        <taxon>Bacteroidia</taxon>
        <taxon>Marinilabiliales</taxon>
        <taxon>Marinilabiliaceae</taxon>
        <taxon>Plebeiibacterium</taxon>
    </lineage>
</organism>
<proteinExistence type="predicted"/>
<dbReference type="EMBL" id="JAPDPJ010000044">
    <property type="protein sequence ID" value="MCW3788122.1"/>
    <property type="molecule type" value="Genomic_DNA"/>
</dbReference>
<evidence type="ECO:0000313" key="2">
    <source>
        <dbReference type="Proteomes" id="UP001209229"/>
    </source>
</evidence>